<evidence type="ECO:0000256" key="4">
    <source>
        <dbReference type="ARBA" id="ARBA00022692"/>
    </source>
</evidence>
<keyword evidence="6 10" id="KW-1133">Transmembrane helix</keyword>
<keyword evidence="3 9" id="KW-0349">Heme</keyword>
<evidence type="ECO:0000256" key="6">
    <source>
        <dbReference type="ARBA" id="ARBA00022989"/>
    </source>
</evidence>
<feature type="transmembrane region" description="Helical" evidence="10">
    <location>
        <begin position="465"/>
        <end position="482"/>
    </location>
</feature>
<dbReference type="PANTHER" id="PTHR31632:SF2">
    <property type="entry name" value="PLASMA MEMBRANE IRON PERMEASE"/>
    <property type="match status" value="1"/>
</dbReference>
<dbReference type="EMBL" id="CP000116">
    <property type="protein sequence ID" value="AAZ96676.1"/>
    <property type="molecule type" value="Genomic_DNA"/>
</dbReference>
<dbReference type="Proteomes" id="UP000008291">
    <property type="component" value="Chromosome"/>
</dbReference>
<dbReference type="PROSITE" id="PS51007">
    <property type="entry name" value="CYTC"/>
    <property type="match status" value="1"/>
</dbReference>
<dbReference type="GO" id="GO:0046872">
    <property type="term" value="F:metal ion binding"/>
    <property type="evidence" value="ECO:0007669"/>
    <property type="project" value="UniProtKB-KW"/>
</dbReference>
<proteinExistence type="inferred from homology"/>
<dbReference type="OrthoDB" id="9765171at2"/>
<feature type="signal peptide" evidence="11">
    <location>
        <begin position="1"/>
        <end position="31"/>
    </location>
</feature>
<evidence type="ECO:0000256" key="7">
    <source>
        <dbReference type="ARBA" id="ARBA00023004"/>
    </source>
</evidence>
<feature type="transmembrane region" description="Helical" evidence="10">
    <location>
        <begin position="502"/>
        <end position="520"/>
    </location>
</feature>
<evidence type="ECO:0000256" key="2">
    <source>
        <dbReference type="ARBA" id="ARBA00008333"/>
    </source>
</evidence>
<evidence type="ECO:0000256" key="5">
    <source>
        <dbReference type="ARBA" id="ARBA00022723"/>
    </source>
</evidence>
<dbReference type="Gene3D" id="1.10.760.10">
    <property type="entry name" value="Cytochrome c-like domain"/>
    <property type="match status" value="1"/>
</dbReference>
<evidence type="ECO:0000259" key="12">
    <source>
        <dbReference type="PROSITE" id="PS51007"/>
    </source>
</evidence>
<dbReference type="PANTHER" id="PTHR31632">
    <property type="entry name" value="IRON TRANSPORTER FTH1"/>
    <property type="match status" value="1"/>
</dbReference>
<evidence type="ECO:0000313" key="14">
    <source>
        <dbReference type="Proteomes" id="UP000008291"/>
    </source>
</evidence>
<feature type="transmembrane region" description="Helical" evidence="10">
    <location>
        <begin position="618"/>
        <end position="641"/>
    </location>
</feature>
<keyword evidence="7 9" id="KW-0408">Iron</keyword>
<organism evidence="13 14">
    <name type="scientific">Thiobacillus denitrificans (strain ATCC 25259 / T1)</name>
    <dbReference type="NCBI Taxonomy" id="292415"/>
    <lineage>
        <taxon>Bacteria</taxon>
        <taxon>Pseudomonadati</taxon>
        <taxon>Pseudomonadota</taxon>
        <taxon>Betaproteobacteria</taxon>
        <taxon>Nitrosomonadales</taxon>
        <taxon>Thiobacillaceae</taxon>
        <taxon>Thiobacillus</taxon>
    </lineage>
</organism>
<feature type="domain" description="Cytochrome c" evidence="12">
    <location>
        <begin position="140"/>
        <end position="227"/>
    </location>
</feature>
<feature type="transmembrane region" description="Helical" evidence="10">
    <location>
        <begin position="540"/>
        <end position="563"/>
    </location>
</feature>
<evidence type="ECO:0000256" key="3">
    <source>
        <dbReference type="ARBA" id="ARBA00022617"/>
    </source>
</evidence>
<protein>
    <submittedName>
        <fullName evidence="13">Cytochrome c, class I</fullName>
    </submittedName>
</protein>
<evidence type="ECO:0000313" key="13">
    <source>
        <dbReference type="EMBL" id="AAZ96676.1"/>
    </source>
</evidence>
<name>Q3SKU6_THIDA</name>
<sequence length="657" mass="69516">MNQRTFQAAFHAVGWVAALLVLVALSLPARAASADPGRTAQTIAHMLDYVGVDYPEFVRDGKVLDAAEYQEQSEFSVQVIEQLRKLPDNPAKAGLLRQAETLNARIAARAPGDEVSRLAGELRQGVIAAYRIAVAPKRAPDLRGAARLYAAQCAACHGAEGKGDGVQAGGMEPAPADFHDAARMRQRSVYGLFSTISLGVSGTAMGGFDQLSEAERWALAFYVSSLGTPAEVAQQGAARFAAGGSDLPFANLKTLVMTTENEVRARDGDAAAAVFAWLRQNPVEAKATAEPPLAFAGRHVDESLAAYRSGDVALAQRLAVTGYLEGFELVEASLDASDRALRQEIETQMTAYRNLLRAGAPVADAEKQAALLHALLARAGDTLDAGGLSPFAALLGAFFILVREGLEALLVVAAVVAFLVKAERREALRYVHVGWIGALGLGVLTWFVASYVIAISGAGREVTEGITALAASAILLYVGFWLHDKSHADRWKAFVGRHLTHALSRGTLWALAGVSFLAVYREAFETVLFYQALWQQAEGARSSVLAGAGLGAATLAVLGWMIFRFGLRLPIGPFFAASSALLALLAVMFAGHGVAALQEAGWLPLDPVNFIEVPLLGIYANVQALSLQGGLIAVILVGFAWGHARRGLALASGDALR</sequence>
<evidence type="ECO:0000256" key="9">
    <source>
        <dbReference type="PROSITE-ProRule" id="PRU00433"/>
    </source>
</evidence>
<dbReference type="AlphaFoldDB" id="Q3SKU6"/>
<keyword evidence="8 10" id="KW-0472">Membrane</keyword>
<comment type="subcellular location">
    <subcellularLocation>
        <location evidence="1">Membrane</location>
        <topology evidence="1">Multi-pass membrane protein</topology>
    </subcellularLocation>
</comment>
<evidence type="ECO:0000256" key="10">
    <source>
        <dbReference type="SAM" id="Phobius"/>
    </source>
</evidence>
<reference evidence="13 14" key="1">
    <citation type="journal article" date="2006" name="J. Bacteriol.">
        <title>The genome sequence of the obligately chemolithoautotrophic, facultatively anaerobic bacterium Thiobacillus denitrificans.</title>
        <authorList>
            <person name="Beller H.R."/>
            <person name="Chain P.S."/>
            <person name="Letain T.E."/>
            <person name="Chakicherla A."/>
            <person name="Larimer F.W."/>
            <person name="Richardson P.M."/>
            <person name="Coleman M.A."/>
            <person name="Wood A.P."/>
            <person name="Kelly D.P."/>
        </authorList>
    </citation>
    <scope>NUCLEOTIDE SEQUENCE [LARGE SCALE GENOMIC DNA]</scope>
    <source>
        <strain evidence="13 14">ATCC 25259</strain>
    </source>
</reference>
<evidence type="ECO:0000256" key="1">
    <source>
        <dbReference type="ARBA" id="ARBA00004141"/>
    </source>
</evidence>
<dbReference type="STRING" id="292415.Tbd_0723"/>
<evidence type="ECO:0000256" key="8">
    <source>
        <dbReference type="ARBA" id="ARBA00023136"/>
    </source>
</evidence>
<dbReference type="InterPro" id="IPR004923">
    <property type="entry name" value="FTR1/Fip1/EfeU"/>
</dbReference>
<dbReference type="InterPro" id="IPR009056">
    <property type="entry name" value="Cyt_c-like_dom"/>
</dbReference>
<dbReference type="HOGENOM" id="CLU_027143_0_0_4"/>
<dbReference type="Pfam" id="PF00034">
    <property type="entry name" value="Cytochrom_C"/>
    <property type="match status" value="1"/>
</dbReference>
<accession>Q3SKU6</accession>
<keyword evidence="14" id="KW-1185">Reference proteome</keyword>
<feature type="transmembrane region" description="Helical" evidence="10">
    <location>
        <begin position="575"/>
        <end position="598"/>
    </location>
</feature>
<dbReference type="RefSeq" id="WP_011311235.1">
    <property type="nucleotide sequence ID" value="NC_007404.1"/>
</dbReference>
<dbReference type="GO" id="GO:0015093">
    <property type="term" value="F:ferrous iron transmembrane transporter activity"/>
    <property type="evidence" value="ECO:0007669"/>
    <property type="project" value="TreeGrafter"/>
</dbReference>
<gene>
    <name evidence="13" type="ordered locus">Tbd_0723</name>
</gene>
<comment type="similarity">
    <text evidence="2">Belongs to the oxidase-dependent Fe transporter (OFeT) (TC 9.A.10.1) family.</text>
</comment>
<feature type="transmembrane region" description="Helical" evidence="10">
    <location>
        <begin position="432"/>
        <end position="453"/>
    </location>
</feature>
<keyword evidence="11" id="KW-0732">Signal</keyword>
<dbReference type="InterPro" id="IPR036909">
    <property type="entry name" value="Cyt_c-like_dom_sf"/>
</dbReference>
<evidence type="ECO:0000256" key="11">
    <source>
        <dbReference type="SAM" id="SignalP"/>
    </source>
</evidence>
<dbReference type="KEGG" id="tbd:Tbd_0723"/>
<dbReference type="GO" id="GO:0009055">
    <property type="term" value="F:electron transfer activity"/>
    <property type="evidence" value="ECO:0007669"/>
    <property type="project" value="InterPro"/>
</dbReference>
<keyword evidence="4 10" id="KW-0812">Transmembrane</keyword>
<feature type="transmembrane region" description="Helical" evidence="10">
    <location>
        <begin position="391"/>
        <end position="420"/>
    </location>
</feature>
<dbReference type="eggNOG" id="COG0672">
    <property type="taxonomic scope" value="Bacteria"/>
</dbReference>
<dbReference type="eggNOG" id="COG2010">
    <property type="taxonomic scope" value="Bacteria"/>
</dbReference>
<keyword evidence="5 9" id="KW-0479">Metal-binding</keyword>
<dbReference type="GO" id="GO:0020037">
    <property type="term" value="F:heme binding"/>
    <property type="evidence" value="ECO:0007669"/>
    <property type="project" value="InterPro"/>
</dbReference>
<dbReference type="Pfam" id="PF03239">
    <property type="entry name" value="FTR1"/>
    <property type="match status" value="2"/>
</dbReference>
<dbReference type="SUPFAM" id="SSF46626">
    <property type="entry name" value="Cytochrome c"/>
    <property type="match status" value="1"/>
</dbReference>
<dbReference type="GO" id="GO:0033573">
    <property type="term" value="C:high-affinity iron permease complex"/>
    <property type="evidence" value="ECO:0007669"/>
    <property type="project" value="InterPro"/>
</dbReference>
<feature type="chain" id="PRO_5004229081" evidence="11">
    <location>
        <begin position="32"/>
        <end position="657"/>
    </location>
</feature>